<dbReference type="RefSeq" id="WP_239678474.1">
    <property type="nucleotide sequence ID" value="NZ_CP070499.1"/>
</dbReference>
<dbReference type="InterPro" id="IPR001387">
    <property type="entry name" value="Cro/C1-type_HTH"/>
</dbReference>
<organism evidence="2 3">
    <name type="scientific">Natronosporangium hydrolyticum</name>
    <dbReference type="NCBI Taxonomy" id="2811111"/>
    <lineage>
        <taxon>Bacteria</taxon>
        <taxon>Bacillati</taxon>
        <taxon>Actinomycetota</taxon>
        <taxon>Actinomycetes</taxon>
        <taxon>Micromonosporales</taxon>
        <taxon>Micromonosporaceae</taxon>
        <taxon>Natronosporangium</taxon>
    </lineage>
</organism>
<evidence type="ECO:0000259" key="1">
    <source>
        <dbReference type="PROSITE" id="PS50943"/>
    </source>
</evidence>
<dbReference type="Gene3D" id="1.10.260.40">
    <property type="entry name" value="lambda repressor-like DNA-binding domains"/>
    <property type="match status" value="1"/>
</dbReference>
<feature type="domain" description="HTH cro/C1-type" evidence="1">
    <location>
        <begin position="9"/>
        <end position="65"/>
    </location>
</feature>
<dbReference type="SMART" id="SM00530">
    <property type="entry name" value="HTH_XRE"/>
    <property type="match status" value="1"/>
</dbReference>
<evidence type="ECO:0000313" key="3">
    <source>
        <dbReference type="Proteomes" id="UP000662857"/>
    </source>
</evidence>
<reference evidence="2" key="1">
    <citation type="submission" date="2021-02" db="EMBL/GenBank/DDBJ databases">
        <title>Natrosporangium hydrolyticum gen. nov., sp. nov, a haloalkaliphilic actinobacterium from a soda solonchak soil.</title>
        <authorList>
            <person name="Sorokin D.Y."/>
            <person name="Khijniak T.V."/>
            <person name="Zakharycheva A.P."/>
            <person name="Boueva O.V."/>
            <person name="Ariskina E.V."/>
            <person name="Hahnke R.L."/>
            <person name="Bunk B."/>
            <person name="Sproer C."/>
            <person name="Schumann P."/>
            <person name="Evtushenko L.I."/>
            <person name="Kublanov I.V."/>
        </authorList>
    </citation>
    <scope>NUCLEOTIDE SEQUENCE</scope>
    <source>
        <strain evidence="2">DSM 106523</strain>
    </source>
</reference>
<proteinExistence type="predicted"/>
<dbReference type="EMBL" id="CP070499">
    <property type="protein sequence ID" value="QSB16269.1"/>
    <property type="molecule type" value="Genomic_DNA"/>
</dbReference>
<dbReference type="Proteomes" id="UP000662857">
    <property type="component" value="Chromosome"/>
</dbReference>
<dbReference type="AlphaFoldDB" id="A0A895YL97"/>
<dbReference type="PROSITE" id="PS50943">
    <property type="entry name" value="HTH_CROC1"/>
    <property type="match status" value="1"/>
</dbReference>
<dbReference type="InterPro" id="IPR010982">
    <property type="entry name" value="Lambda_DNA-bd_dom_sf"/>
</dbReference>
<sequence>MSGYDGPTLRAIRESMGVPLRRVARQVGMSHGHLSKVERGEHGRPITPAILSAYEKVTGVSLAEAAAALAEQRESVVGRRGRTWRPGQLTDMRRLAFNAAIGAIAIGGQIGEPLGRLLDTTGRPVPPIVPDQGDVEQLHHFGELFTQLDLRFGGAMTSQLAKTILRWAVPMVEPTSVYDRDAQPLYGALGALAARAAWAAFDTGGHEAARSLFRLALFCAVRSGDPHLRAHIMADAAAHHNHLGYHDDALDVIRVVEGDERVAAPVRMAIHGVKARAYAASGAVATCRRHLELAEHAFTETPPVAPAWVVSLRQSGHLHATTGHALAVLAEHTGAAADRQEAIRRLAQAVADFNPDSHARAVALCQAKLSELHLQAGELEPGEWWGRQALAGLDQVRSARLARSVGSVRRAAGDYPEETRMAQLTSEIDAALITAEQPYGG</sequence>
<dbReference type="CDD" id="cd00093">
    <property type="entry name" value="HTH_XRE"/>
    <property type="match status" value="1"/>
</dbReference>
<name>A0A895YL97_9ACTN</name>
<keyword evidence="3" id="KW-1185">Reference proteome</keyword>
<accession>A0A895YL97</accession>
<gene>
    <name evidence="2" type="ORF">JQS43_08250</name>
</gene>
<dbReference type="GO" id="GO:0003677">
    <property type="term" value="F:DNA binding"/>
    <property type="evidence" value="ECO:0007669"/>
    <property type="project" value="InterPro"/>
</dbReference>
<dbReference type="Pfam" id="PF01381">
    <property type="entry name" value="HTH_3"/>
    <property type="match status" value="1"/>
</dbReference>
<protein>
    <submittedName>
        <fullName evidence="2">Helix-turn-helix transcriptional regulator</fullName>
    </submittedName>
</protein>
<dbReference type="KEGG" id="nhy:JQS43_08250"/>
<evidence type="ECO:0000313" key="2">
    <source>
        <dbReference type="EMBL" id="QSB16269.1"/>
    </source>
</evidence>
<dbReference type="SUPFAM" id="SSF47413">
    <property type="entry name" value="lambda repressor-like DNA-binding domains"/>
    <property type="match status" value="1"/>
</dbReference>